<evidence type="ECO:0000256" key="2">
    <source>
        <dbReference type="SAM" id="Phobius"/>
    </source>
</evidence>
<reference evidence="4" key="1">
    <citation type="journal article" date="2014" name="Int. J. Syst. Evol. Microbiol.">
        <title>Complete genome sequence of Corynebacterium casei LMG S-19264T (=DSM 44701T), isolated from a smear-ripened cheese.</title>
        <authorList>
            <consortium name="US DOE Joint Genome Institute (JGI-PGF)"/>
            <person name="Walter F."/>
            <person name="Albersmeier A."/>
            <person name="Kalinowski J."/>
            <person name="Ruckert C."/>
        </authorList>
    </citation>
    <scope>NUCLEOTIDE SEQUENCE</scope>
    <source>
        <strain evidence="4">CGMCC 1.14988</strain>
    </source>
</reference>
<name>A0A8J3A5L7_9ACTN</name>
<dbReference type="PANTHER" id="PTHR34473:SF2">
    <property type="entry name" value="UPF0699 TRANSMEMBRANE PROTEIN YDBT"/>
    <property type="match status" value="1"/>
</dbReference>
<feature type="compositionally biased region" description="Pro residues" evidence="1">
    <location>
        <begin position="1"/>
        <end position="12"/>
    </location>
</feature>
<feature type="transmembrane region" description="Helical" evidence="2">
    <location>
        <begin position="406"/>
        <end position="424"/>
    </location>
</feature>
<dbReference type="EMBL" id="BMHA01000001">
    <property type="protein sequence ID" value="GGI03192.1"/>
    <property type="molecule type" value="Genomic_DNA"/>
</dbReference>
<evidence type="ECO:0000313" key="5">
    <source>
        <dbReference type="Proteomes" id="UP000650511"/>
    </source>
</evidence>
<dbReference type="PANTHER" id="PTHR34473">
    <property type="entry name" value="UPF0699 TRANSMEMBRANE PROTEIN YDBS"/>
    <property type="match status" value="1"/>
</dbReference>
<evidence type="ECO:0000256" key="1">
    <source>
        <dbReference type="SAM" id="MobiDB-lite"/>
    </source>
</evidence>
<dbReference type="Pfam" id="PF03703">
    <property type="entry name" value="bPH_2"/>
    <property type="match status" value="3"/>
</dbReference>
<gene>
    <name evidence="4" type="primary">ydbT</name>
    <name evidence="4" type="ORF">GCM10011354_02930</name>
</gene>
<keyword evidence="5" id="KW-1185">Reference proteome</keyword>
<dbReference type="Proteomes" id="UP000650511">
    <property type="component" value="Unassembled WGS sequence"/>
</dbReference>
<keyword evidence="2" id="KW-0472">Membrane</keyword>
<evidence type="ECO:0000259" key="3">
    <source>
        <dbReference type="Pfam" id="PF03703"/>
    </source>
</evidence>
<dbReference type="AlphaFoldDB" id="A0A8J3A5L7"/>
<dbReference type="PIRSF" id="PIRSF026631">
    <property type="entry name" value="UCP026631"/>
    <property type="match status" value="1"/>
</dbReference>
<feature type="region of interest" description="Disordered" evidence="1">
    <location>
        <begin position="1"/>
        <end position="39"/>
    </location>
</feature>
<feature type="domain" description="YdbS-like PH" evidence="3">
    <location>
        <begin position="456"/>
        <end position="513"/>
    </location>
</feature>
<feature type="transmembrane region" description="Helical" evidence="2">
    <location>
        <begin position="272"/>
        <end position="294"/>
    </location>
</feature>
<organism evidence="4 5">
    <name type="scientific">Egicoccus halophilus</name>
    <dbReference type="NCBI Taxonomy" id="1670830"/>
    <lineage>
        <taxon>Bacteria</taxon>
        <taxon>Bacillati</taxon>
        <taxon>Actinomycetota</taxon>
        <taxon>Nitriliruptoria</taxon>
        <taxon>Egicoccales</taxon>
        <taxon>Egicoccaceae</taxon>
        <taxon>Egicoccus</taxon>
    </lineage>
</organism>
<evidence type="ECO:0000313" key="4">
    <source>
        <dbReference type="EMBL" id="GGI03192.1"/>
    </source>
</evidence>
<sequence length="547" mass="57669">MPSEPPPVPPPGAAGSGPGTAPTPGAGGTPPGTDTRWRTPRRLHPASVVLGVNLRQLVQAIAFPVVASFGAGGLFTLGLLATVGVLGLVYRFLAWQRFTFSFDGDVLRVEEGVLSRSARSLDVARIQQVEIDRGPVQRMLGLAALRVETAGSSSEVEVDLRVIEVDEAVALRDAVREGKARQAGVARPDADDGGSEAALAEPERREVLTVPLGHVVLAAVTGARLLVFPAVIVGALQFAGELVGPMLDDVLEDVIENGPEGMPWWTGLTLQAGLLLGLGVLVLALGAAIVVGILQDANYRVSRVEDDLHVNRGLLSTRDSVVPLRRVQLVEVQRNWLRRVFGFGTVRIHSAGGSGDADRRVTVPLLADDAVDAFLREVLPGVPGVPPLVGHPVSARRRAVFRWVRPPLVLLVLVAAWQAAPWAPFELLEWMPLAMALLVPVCALLGVVEYHHLAHALTERVMVSRRGALSITTGLAPVVKVQAASRAANWFQRRLGLTTVQAHVAGPGGGLEVLDAGTEDGAALHAALVVHAADPDPVGPTVERGAS</sequence>
<reference evidence="4" key="2">
    <citation type="submission" date="2020-09" db="EMBL/GenBank/DDBJ databases">
        <authorList>
            <person name="Sun Q."/>
            <person name="Zhou Y."/>
        </authorList>
    </citation>
    <scope>NUCLEOTIDE SEQUENCE</scope>
    <source>
        <strain evidence="4">CGMCC 1.14988</strain>
    </source>
</reference>
<feature type="transmembrane region" description="Helical" evidence="2">
    <location>
        <begin position="430"/>
        <end position="450"/>
    </location>
</feature>
<accession>A0A8J3A5L7</accession>
<proteinExistence type="predicted"/>
<dbReference type="OrthoDB" id="3190163at2"/>
<comment type="caution">
    <text evidence="4">The sequence shown here is derived from an EMBL/GenBank/DDBJ whole genome shotgun (WGS) entry which is preliminary data.</text>
</comment>
<feature type="domain" description="YdbS-like PH" evidence="3">
    <location>
        <begin position="95"/>
        <end position="173"/>
    </location>
</feature>
<keyword evidence="2" id="KW-1133">Transmembrane helix</keyword>
<dbReference type="RefSeq" id="WP_130648325.1">
    <property type="nucleotide sequence ID" value="NZ_BMHA01000001.1"/>
</dbReference>
<feature type="transmembrane region" description="Helical" evidence="2">
    <location>
        <begin position="61"/>
        <end position="90"/>
    </location>
</feature>
<protein>
    <submittedName>
        <fullName evidence="4">UPF0699 transmembrane protein YdbT</fullName>
    </submittedName>
</protein>
<dbReference type="InterPro" id="IPR005182">
    <property type="entry name" value="YdbS-like_PH"/>
</dbReference>
<feature type="domain" description="YdbS-like PH" evidence="3">
    <location>
        <begin position="303"/>
        <end position="370"/>
    </location>
</feature>
<keyword evidence="2 4" id="KW-0812">Transmembrane</keyword>
<feature type="transmembrane region" description="Helical" evidence="2">
    <location>
        <begin position="215"/>
        <end position="239"/>
    </location>
</feature>
<dbReference type="InterPro" id="IPR014529">
    <property type="entry name" value="UCP026631"/>
</dbReference>